<dbReference type="EMBL" id="QURH01000095">
    <property type="protein sequence ID" value="RFU42828.1"/>
    <property type="molecule type" value="Genomic_DNA"/>
</dbReference>
<evidence type="ECO:0000259" key="4">
    <source>
        <dbReference type="PROSITE" id="PS50995"/>
    </source>
</evidence>
<gene>
    <name evidence="5" type="ORF">DZF91_04480</name>
</gene>
<evidence type="ECO:0000313" key="5">
    <source>
        <dbReference type="EMBL" id="RFU42828.1"/>
    </source>
</evidence>
<evidence type="ECO:0000256" key="2">
    <source>
        <dbReference type="ARBA" id="ARBA00023125"/>
    </source>
</evidence>
<sequence length="151" mass="16923">MVEPGERVGADVLTDRLGYLLKHVQARLAEESARALEPFGVSGRELAVLAVLGESRPISQLEGAGRLGVDRTTMVGLVDRLERRGLVERRRSEQDRRKNVVALTPDGEDLLRRAEEARRRMERAFLEPLGDAEAERFVRLLRLLLNDGGSR</sequence>
<keyword evidence="2" id="KW-0238">DNA-binding</keyword>
<dbReference type="RefSeq" id="WP_117356227.1">
    <property type="nucleotide sequence ID" value="NZ_QURH01000095.1"/>
</dbReference>
<dbReference type="PROSITE" id="PS01117">
    <property type="entry name" value="HTH_MARR_1"/>
    <property type="match status" value="1"/>
</dbReference>
<dbReference type="PRINTS" id="PR00598">
    <property type="entry name" value="HTHMARR"/>
</dbReference>
<feature type="domain" description="HTH marR-type" evidence="4">
    <location>
        <begin position="14"/>
        <end position="146"/>
    </location>
</feature>
<dbReference type="InterPro" id="IPR036390">
    <property type="entry name" value="WH_DNA-bd_sf"/>
</dbReference>
<dbReference type="InterPro" id="IPR023187">
    <property type="entry name" value="Tscrpt_reg_MarR-type_CS"/>
</dbReference>
<dbReference type="OrthoDB" id="4826718at2"/>
<name>A0A372JTZ6_9ACTN</name>
<keyword evidence="1" id="KW-0805">Transcription regulation</keyword>
<dbReference type="Gene3D" id="1.10.10.10">
    <property type="entry name" value="Winged helix-like DNA-binding domain superfamily/Winged helix DNA-binding domain"/>
    <property type="match status" value="1"/>
</dbReference>
<comment type="caution">
    <text evidence="5">The sequence shown here is derived from an EMBL/GenBank/DDBJ whole genome shotgun (WGS) entry which is preliminary data.</text>
</comment>
<dbReference type="PANTHER" id="PTHR42756:SF1">
    <property type="entry name" value="TRANSCRIPTIONAL REPRESSOR OF EMRAB OPERON"/>
    <property type="match status" value="1"/>
</dbReference>
<keyword evidence="6" id="KW-1185">Reference proteome</keyword>
<dbReference type="SUPFAM" id="SSF46785">
    <property type="entry name" value="Winged helix' DNA-binding domain"/>
    <property type="match status" value="1"/>
</dbReference>
<keyword evidence="3" id="KW-0804">Transcription</keyword>
<dbReference type="SMART" id="SM00347">
    <property type="entry name" value="HTH_MARR"/>
    <property type="match status" value="1"/>
</dbReference>
<organism evidence="5 6">
    <name type="scientific">Actinomadura logoneensis</name>
    <dbReference type="NCBI Taxonomy" id="2293572"/>
    <lineage>
        <taxon>Bacteria</taxon>
        <taxon>Bacillati</taxon>
        <taxon>Actinomycetota</taxon>
        <taxon>Actinomycetes</taxon>
        <taxon>Streptosporangiales</taxon>
        <taxon>Thermomonosporaceae</taxon>
        <taxon>Actinomadura</taxon>
    </lineage>
</organism>
<dbReference type="PANTHER" id="PTHR42756">
    <property type="entry name" value="TRANSCRIPTIONAL REGULATOR, MARR"/>
    <property type="match status" value="1"/>
</dbReference>
<dbReference type="Pfam" id="PF01047">
    <property type="entry name" value="MarR"/>
    <property type="match status" value="1"/>
</dbReference>
<dbReference type="InterPro" id="IPR036388">
    <property type="entry name" value="WH-like_DNA-bd_sf"/>
</dbReference>
<proteinExistence type="predicted"/>
<dbReference type="Proteomes" id="UP000261811">
    <property type="component" value="Unassembled WGS sequence"/>
</dbReference>
<accession>A0A372JTZ6</accession>
<dbReference type="GO" id="GO:0003677">
    <property type="term" value="F:DNA binding"/>
    <property type="evidence" value="ECO:0007669"/>
    <property type="project" value="UniProtKB-KW"/>
</dbReference>
<reference evidence="5 6" key="1">
    <citation type="submission" date="2018-08" db="EMBL/GenBank/DDBJ databases">
        <title>Actinomadura jelena sp. nov., a novel Actinomycete isolated from soil in Chad.</title>
        <authorList>
            <person name="Shi L."/>
        </authorList>
    </citation>
    <scope>NUCLEOTIDE SEQUENCE [LARGE SCALE GENOMIC DNA]</scope>
    <source>
        <strain evidence="5 6">NEAU-G17</strain>
    </source>
</reference>
<protein>
    <submittedName>
        <fullName evidence="5">MarR family transcriptional regulator</fullName>
    </submittedName>
</protein>
<evidence type="ECO:0000256" key="3">
    <source>
        <dbReference type="ARBA" id="ARBA00023163"/>
    </source>
</evidence>
<evidence type="ECO:0000313" key="6">
    <source>
        <dbReference type="Proteomes" id="UP000261811"/>
    </source>
</evidence>
<dbReference type="AlphaFoldDB" id="A0A372JTZ6"/>
<dbReference type="InterPro" id="IPR000835">
    <property type="entry name" value="HTH_MarR-typ"/>
</dbReference>
<evidence type="ECO:0000256" key="1">
    <source>
        <dbReference type="ARBA" id="ARBA00023015"/>
    </source>
</evidence>
<dbReference type="GO" id="GO:0003700">
    <property type="term" value="F:DNA-binding transcription factor activity"/>
    <property type="evidence" value="ECO:0007669"/>
    <property type="project" value="InterPro"/>
</dbReference>
<dbReference type="PROSITE" id="PS50995">
    <property type="entry name" value="HTH_MARR_2"/>
    <property type="match status" value="1"/>
</dbReference>